<dbReference type="Pfam" id="PF09285">
    <property type="entry name" value="Elong-fact-P_C"/>
    <property type="match status" value="1"/>
</dbReference>
<dbReference type="EMBL" id="PNIK01000088">
    <property type="protein sequence ID" value="PMP65904.1"/>
    <property type="molecule type" value="Genomic_DNA"/>
</dbReference>
<dbReference type="FunFam" id="2.30.30.30:FF:000003">
    <property type="entry name" value="Elongation factor P"/>
    <property type="match status" value="1"/>
</dbReference>
<dbReference type="Gene3D" id="2.40.50.140">
    <property type="entry name" value="Nucleic acid-binding proteins"/>
    <property type="match status" value="2"/>
</dbReference>
<dbReference type="FunFam" id="2.40.50.140:FF:000009">
    <property type="entry name" value="Elongation factor P"/>
    <property type="match status" value="1"/>
</dbReference>
<dbReference type="GO" id="GO:0005829">
    <property type="term" value="C:cytosol"/>
    <property type="evidence" value="ECO:0007669"/>
    <property type="project" value="UniProtKB-ARBA"/>
</dbReference>
<dbReference type="InterPro" id="IPR013185">
    <property type="entry name" value="Transl_elong_KOW-like"/>
</dbReference>
<comment type="caution">
    <text evidence="13">The sequence shown here is derived from an EMBL/GenBank/DDBJ whole genome shotgun (WGS) entry which is preliminary data.</text>
</comment>
<dbReference type="PIRSF" id="PIRSF005901">
    <property type="entry name" value="EF-P"/>
    <property type="match status" value="1"/>
</dbReference>
<keyword evidence="4 7" id="KW-0963">Cytoplasm</keyword>
<dbReference type="Proteomes" id="UP000235619">
    <property type="component" value="Unassembled WGS sequence"/>
</dbReference>
<dbReference type="InterPro" id="IPR011768">
    <property type="entry name" value="Transl_elongation_fac_P"/>
</dbReference>
<dbReference type="InterPro" id="IPR012340">
    <property type="entry name" value="NA-bd_OB-fold"/>
</dbReference>
<evidence type="ECO:0000313" key="15">
    <source>
        <dbReference type="Proteomes" id="UP000235619"/>
    </source>
</evidence>
<dbReference type="AlphaFoldDB" id="A0A2N7Q812"/>
<dbReference type="CDD" id="cd04470">
    <property type="entry name" value="S1_EF-P_repeat_1"/>
    <property type="match status" value="1"/>
</dbReference>
<dbReference type="InterPro" id="IPR008991">
    <property type="entry name" value="Translation_prot_SH3-like_sf"/>
</dbReference>
<evidence type="ECO:0000256" key="8">
    <source>
        <dbReference type="NCBIfam" id="TIGR00038"/>
    </source>
</evidence>
<dbReference type="SUPFAM" id="SSF50104">
    <property type="entry name" value="Translation proteins SH3-like domain"/>
    <property type="match status" value="1"/>
</dbReference>
<evidence type="ECO:0000313" key="14">
    <source>
        <dbReference type="Proteomes" id="UP000235460"/>
    </source>
</evidence>
<reference evidence="14 15" key="1">
    <citation type="submission" date="2018-01" db="EMBL/GenBank/DDBJ databases">
        <title>Metagenomic assembled genomes from two thermal pools in the Uzon Caldera, Kamchatka, Russia.</title>
        <authorList>
            <person name="Wilkins L."/>
            <person name="Ettinger C."/>
        </authorList>
    </citation>
    <scope>NUCLEOTIDE SEQUENCE [LARGE SCALE GENOMIC DNA]</scope>
    <source>
        <strain evidence="13">ARK-04</strain>
        <strain evidence="12">ZAV-08</strain>
    </source>
</reference>
<dbReference type="PANTHER" id="PTHR30053:SF12">
    <property type="entry name" value="ELONGATION FACTOR P (EF-P) FAMILY PROTEIN"/>
    <property type="match status" value="1"/>
</dbReference>
<dbReference type="GO" id="GO:0043043">
    <property type="term" value="P:peptide biosynthetic process"/>
    <property type="evidence" value="ECO:0007669"/>
    <property type="project" value="InterPro"/>
</dbReference>
<feature type="domain" description="Elongation factor P C-terminal" evidence="10">
    <location>
        <begin position="130"/>
        <end position="185"/>
    </location>
</feature>
<organism evidence="13 15">
    <name type="scientific">Thermodesulfobacterium geofontis</name>
    <dbReference type="NCBI Taxonomy" id="1295609"/>
    <lineage>
        <taxon>Bacteria</taxon>
        <taxon>Pseudomonadati</taxon>
        <taxon>Thermodesulfobacteriota</taxon>
        <taxon>Thermodesulfobacteria</taxon>
        <taxon>Thermodesulfobacteriales</taxon>
        <taxon>Thermodesulfobacteriaceae</taxon>
        <taxon>Thermodesulfobacterium</taxon>
    </lineage>
</organism>
<dbReference type="InterPro" id="IPR020599">
    <property type="entry name" value="Transl_elong_fac_P/YeiP"/>
</dbReference>
<evidence type="ECO:0000259" key="11">
    <source>
        <dbReference type="SMART" id="SM01185"/>
    </source>
</evidence>
<protein>
    <recommendedName>
        <fullName evidence="7 8">Elongation factor P</fullName>
        <shortName evidence="7">EF-P</shortName>
    </recommendedName>
</protein>
<dbReference type="FunFam" id="2.40.50.140:FF:000004">
    <property type="entry name" value="Elongation factor P"/>
    <property type="match status" value="1"/>
</dbReference>
<evidence type="ECO:0000256" key="2">
    <source>
        <dbReference type="ARBA" id="ARBA00004815"/>
    </source>
</evidence>
<dbReference type="Pfam" id="PF08207">
    <property type="entry name" value="EFP_N"/>
    <property type="match status" value="1"/>
</dbReference>
<dbReference type="NCBIfam" id="TIGR00038">
    <property type="entry name" value="efp"/>
    <property type="match status" value="1"/>
</dbReference>
<dbReference type="Proteomes" id="UP000235460">
    <property type="component" value="Unassembled WGS sequence"/>
</dbReference>
<dbReference type="PANTHER" id="PTHR30053">
    <property type="entry name" value="ELONGATION FACTOR P"/>
    <property type="match status" value="1"/>
</dbReference>
<dbReference type="UniPathway" id="UPA00345"/>
<dbReference type="SUPFAM" id="SSF50249">
    <property type="entry name" value="Nucleic acid-binding proteins"/>
    <property type="match status" value="2"/>
</dbReference>
<comment type="pathway">
    <text evidence="2 7">Protein biosynthesis; polypeptide chain elongation.</text>
</comment>
<evidence type="ECO:0000256" key="3">
    <source>
        <dbReference type="ARBA" id="ARBA00009479"/>
    </source>
</evidence>
<comment type="function">
    <text evidence="7">Involved in peptide bond synthesis. Stimulates efficient translation and peptide-bond synthesis on native or reconstituted 70S ribosomes in vitro. Probably functions indirectly by altering the affinity of the ribosome for aminoacyl-tRNA, thus increasing their reactivity as acceptors for peptidyl transferase.</text>
</comment>
<evidence type="ECO:0000313" key="12">
    <source>
        <dbReference type="EMBL" id="PMP65904.1"/>
    </source>
</evidence>
<dbReference type="NCBIfam" id="NF001810">
    <property type="entry name" value="PRK00529.1"/>
    <property type="match status" value="1"/>
</dbReference>
<evidence type="ECO:0000256" key="4">
    <source>
        <dbReference type="ARBA" id="ARBA00022490"/>
    </source>
</evidence>
<dbReference type="InterPro" id="IPR014722">
    <property type="entry name" value="Rib_uL2_dom2"/>
</dbReference>
<comment type="subcellular location">
    <subcellularLocation>
        <location evidence="1 7">Cytoplasm</location>
    </subcellularLocation>
</comment>
<dbReference type="InterPro" id="IPR001059">
    <property type="entry name" value="Transl_elong_P/YeiP_cen"/>
</dbReference>
<evidence type="ECO:0000259" key="10">
    <source>
        <dbReference type="SMART" id="SM00841"/>
    </source>
</evidence>
<dbReference type="GO" id="GO:0003746">
    <property type="term" value="F:translation elongation factor activity"/>
    <property type="evidence" value="ECO:0007669"/>
    <property type="project" value="UniProtKB-UniRule"/>
</dbReference>
<gene>
    <name evidence="7 13" type="primary">efp</name>
    <name evidence="13" type="ORF">C0169_06655</name>
    <name evidence="12" type="ORF">C0190_06155</name>
</gene>
<evidence type="ECO:0000256" key="9">
    <source>
        <dbReference type="RuleBase" id="RU004389"/>
    </source>
</evidence>
<comment type="similarity">
    <text evidence="3 7 9">Belongs to the elongation factor P family.</text>
</comment>
<sequence length="187" mass="21709">MAYTTSDFKRGLKIEWEGKLYEILEFQHVKVSKTQPVVRTKLKDLATGRVLEVNFRAGERFEEPDFKEKEIQYLYKEGDRYVFMDLEEYDQVYFSEEEIGEASKYLKENLNVYALYYKGKLISIELPNTVDLKVIETEPGIRGDTVGSATKPAKLETGLIIQVPLFINEGDIIRVDTRTGKYLERVS</sequence>
<dbReference type="SMART" id="SM01185">
    <property type="entry name" value="EFP"/>
    <property type="match status" value="1"/>
</dbReference>
<dbReference type="Pfam" id="PF01132">
    <property type="entry name" value="EFP"/>
    <property type="match status" value="1"/>
</dbReference>
<accession>A0A2N7Q812</accession>
<evidence type="ECO:0000256" key="6">
    <source>
        <dbReference type="ARBA" id="ARBA00022917"/>
    </source>
</evidence>
<dbReference type="InterPro" id="IPR013852">
    <property type="entry name" value="Transl_elong_P/YeiP_CS"/>
</dbReference>
<keyword evidence="5 7" id="KW-0251">Elongation factor</keyword>
<dbReference type="InterPro" id="IPR015365">
    <property type="entry name" value="Elong-fact-P_C"/>
</dbReference>
<dbReference type="SMART" id="SM00841">
    <property type="entry name" value="Elong-fact-P_C"/>
    <property type="match status" value="1"/>
</dbReference>
<evidence type="ECO:0000256" key="7">
    <source>
        <dbReference type="HAMAP-Rule" id="MF_00141"/>
    </source>
</evidence>
<keyword evidence="6 7" id="KW-0648">Protein biosynthesis</keyword>
<evidence type="ECO:0000256" key="1">
    <source>
        <dbReference type="ARBA" id="ARBA00004496"/>
    </source>
</evidence>
<dbReference type="CDD" id="cd05794">
    <property type="entry name" value="S1_EF-P_repeat_2"/>
    <property type="match status" value="1"/>
</dbReference>
<evidence type="ECO:0000313" key="13">
    <source>
        <dbReference type="EMBL" id="PMP94324.1"/>
    </source>
</evidence>
<dbReference type="EMBL" id="PNJD01000411">
    <property type="protein sequence ID" value="PMP94324.1"/>
    <property type="molecule type" value="Genomic_DNA"/>
</dbReference>
<evidence type="ECO:0000256" key="5">
    <source>
        <dbReference type="ARBA" id="ARBA00022768"/>
    </source>
</evidence>
<proteinExistence type="inferred from homology"/>
<dbReference type="HAMAP" id="MF_00141">
    <property type="entry name" value="EF_P"/>
    <property type="match status" value="1"/>
</dbReference>
<dbReference type="PROSITE" id="PS01275">
    <property type="entry name" value="EFP"/>
    <property type="match status" value="1"/>
</dbReference>
<feature type="domain" description="Translation elongation factor P/YeiP central" evidence="11">
    <location>
        <begin position="68"/>
        <end position="122"/>
    </location>
</feature>
<name>A0A2N7Q812_9BACT</name>
<dbReference type="Gene3D" id="2.30.30.30">
    <property type="match status" value="1"/>
</dbReference>